<dbReference type="InterPro" id="IPR053142">
    <property type="entry name" value="PchR_regulatory_protein"/>
</dbReference>
<sequence length="341" mass="40371">MGVNKTVEVLEKEIVAFFKKESDVTKKDFLENALGRFKINNIYDSKEFIIKEYSCTYFRDYDLKFKTEASNFIQIAFFLNDKVLKDRINNQVNEYLPYHNYIYYTEEDADVDIYFKKDVEYRNLDIYVAEDYFHHLVNTSNEFVKKFILLINQKKSSSLFENGIPVNSQMMSALAEIKRYPKKGIAKDYYVKSRIMTLLQLIFEEEENRKSIIGDKKHHTVKEQEIEKIHDIKDFINKNLHEFYTIENLSALFEINDFKIKKGFKELFNMGVFEYSTKMRMKYAQNILKTTKLSIKEIAYKIGYGSPSSFSVAFKKECFVSPNVYREKRKLASTDIVSAPV</sequence>
<dbReference type="RefSeq" id="WP_230002454.1">
    <property type="nucleotide sequence ID" value="NZ_CP087134.1"/>
</dbReference>
<dbReference type="EMBL" id="JAWXVI010000001">
    <property type="protein sequence ID" value="MDX6188153.1"/>
    <property type="molecule type" value="Genomic_DNA"/>
</dbReference>
<dbReference type="Proteomes" id="UP001273350">
    <property type="component" value="Unassembled WGS sequence"/>
</dbReference>
<keyword evidence="1" id="KW-0805">Transcription regulation</keyword>
<evidence type="ECO:0000313" key="4">
    <source>
        <dbReference type="EMBL" id="MDX6188153.1"/>
    </source>
</evidence>
<reference evidence="4 5" key="1">
    <citation type="submission" date="2023-11" db="EMBL/GenBank/DDBJ databases">
        <title>Unpublished Manusciprt.</title>
        <authorList>
            <person name="Saticioglu I.B."/>
            <person name="Ay H."/>
            <person name="Ajmi N."/>
            <person name="Altun S."/>
            <person name="Duman M."/>
        </authorList>
    </citation>
    <scope>NUCLEOTIDE SEQUENCE [LARGE SCALE GENOMIC DNA]</scope>
    <source>
        <strain evidence="4 5">Fl-318</strain>
    </source>
</reference>
<dbReference type="PANTHER" id="PTHR47893:SF1">
    <property type="entry name" value="REGULATORY PROTEIN PCHR"/>
    <property type="match status" value="1"/>
</dbReference>
<evidence type="ECO:0000256" key="2">
    <source>
        <dbReference type="ARBA" id="ARBA00023163"/>
    </source>
</evidence>
<accession>A0ABU4R6J4</accession>
<dbReference type="SUPFAM" id="SSF46689">
    <property type="entry name" value="Homeodomain-like"/>
    <property type="match status" value="1"/>
</dbReference>
<dbReference type="Gene3D" id="1.10.10.60">
    <property type="entry name" value="Homeodomain-like"/>
    <property type="match status" value="2"/>
</dbReference>
<organism evidence="4 5">
    <name type="scientific">Flavobacterium cupriresistens</name>
    <dbReference type="NCBI Taxonomy" id="2893885"/>
    <lineage>
        <taxon>Bacteria</taxon>
        <taxon>Pseudomonadati</taxon>
        <taxon>Bacteroidota</taxon>
        <taxon>Flavobacteriia</taxon>
        <taxon>Flavobacteriales</taxon>
        <taxon>Flavobacteriaceae</taxon>
        <taxon>Flavobacterium</taxon>
    </lineage>
</organism>
<evidence type="ECO:0000259" key="3">
    <source>
        <dbReference type="PROSITE" id="PS01124"/>
    </source>
</evidence>
<dbReference type="InterPro" id="IPR018060">
    <property type="entry name" value="HTH_AraC"/>
</dbReference>
<keyword evidence="2" id="KW-0804">Transcription</keyword>
<protein>
    <submittedName>
        <fullName evidence="4">AraC family transcriptional regulator</fullName>
    </submittedName>
</protein>
<gene>
    <name evidence="4" type="ORF">SGQ83_02235</name>
</gene>
<name>A0ABU4R6J4_9FLAO</name>
<dbReference type="PANTHER" id="PTHR47893">
    <property type="entry name" value="REGULATORY PROTEIN PCHR"/>
    <property type="match status" value="1"/>
</dbReference>
<evidence type="ECO:0000313" key="5">
    <source>
        <dbReference type="Proteomes" id="UP001273350"/>
    </source>
</evidence>
<evidence type="ECO:0000256" key="1">
    <source>
        <dbReference type="ARBA" id="ARBA00023015"/>
    </source>
</evidence>
<proteinExistence type="predicted"/>
<dbReference type="PROSITE" id="PS01124">
    <property type="entry name" value="HTH_ARAC_FAMILY_2"/>
    <property type="match status" value="1"/>
</dbReference>
<dbReference type="Pfam" id="PF12833">
    <property type="entry name" value="HTH_18"/>
    <property type="match status" value="1"/>
</dbReference>
<dbReference type="InterPro" id="IPR009057">
    <property type="entry name" value="Homeodomain-like_sf"/>
</dbReference>
<feature type="domain" description="HTH araC/xylS-type" evidence="3">
    <location>
        <begin position="230"/>
        <end position="328"/>
    </location>
</feature>
<keyword evidence="5" id="KW-1185">Reference proteome</keyword>
<dbReference type="SMART" id="SM00342">
    <property type="entry name" value="HTH_ARAC"/>
    <property type="match status" value="1"/>
</dbReference>
<comment type="caution">
    <text evidence="4">The sequence shown here is derived from an EMBL/GenBank/DDBJ whole genome shotgun (WGS) entry which is preliminary data.</text>
</comment>